<dbReference type="SUPFAM" id="SSF51338">
    <property type="entry name" value="Composite domain of metallo-dependent hydrolases"/>
    <property type="match status" value="1"/>
</dbReference>
<name>A0AAW5E8E1_9BACI</name>
<protein>
    <submittedName>
        <fullName evidence="5">Amidohydrolase/deacetylase family metallohydrolase</fullName>
        <ecNumber evidence="5">3.5.2.3</ecNumber>
    </submittedName>
</protein>
<dbReference type="Proteomes" id="UP001431131">
    <property type="component" value="Unassembled WGS sequence"/>
</dbReference>
<dbReference type="InterPro" id="IPR006680">
    <property type="entry name" value="Amidohydro-rel"/>
</dbReference>
<dbReference type="Gene3D" id="2.30.40.10">
    <property type="entry name" value="Urease, subunit C, domain 1"/>
    <property type="match status" value="1"/>
</dbReference>
<dbReference type="GO" id="GO:0004151">
    <property type="term" value="F:dihydroorotase activity"/>
    <property type="evidence" value="ECO:0007669"/>
    <property type="project" value="UniProtKB-EC"/>
</dbReference>
<dbReference type="SUPFAM" id="SSF51556">
    <property type="entry name" value="Metallo-dependent hydrolases"/>
    <property type="match status" value="1"/>
</dbReference>
<dbReference type="GO" id="GO:0046872">
    <property type="term" value="F:metal ion binding"/>
    <property type="evidence" value="ECO:0007669"/>
    <property type="project" value="UniProtKB-KW"/>
</dbReference>
<keyword evidence="1" id="KW-0862">Zinc</keyword>
<dbReference type="Pfam" id="PF01979">
    <property type="entry name" value="Amidohydro_1"/>
    <property type="match status" value="1"/>
</dbReference>
<feature type="binding site" evidence="1">
    <location>
        <position position="207"/>
    </location>
    <ligand>
        <name>Zn(2+)</name>
        <dbReference type="ChEBI" id="CHEBI:29105"/>
        <label>2</label>
    </ligand>
</feature>
<dbReference type="PANTHER" id="PTHR42717">
    <property type="entry name" value="DIHYDROOROTASE-RELATED"/>
    <property type="match status" value="1"/>
</dbReference>
<dbReference type="InterPro" id="IPR032466">
    <property type="entry name" value="Metal_Hydrolase"/>
</dbReference>
<organism evidence="5 6">
    <name type="scientific">Fredinandcohnia quinoae</name>
    <dbReference type="NCBI Taxonomy" id="2918902"/>
    <lineage>
        <taxon>Bacteria</taxon>
        <taxon>Bacillati</taxon>
        <taxon>Bacillota</taxon>
        <taxon>Bacilli</taxon>
        <taxon>Bacillales</taxon>
        <taxon>Bacillaceae</taxon>
        <taxon>Fredinandcohnia</taxon>
    </lineage>
</organism>
<feature type="binding site" evidence="1">
    <location>
        <position position="267"/>
    </location>
    <ligand>
        <name>Zn(2+)</name>
        <dbReference type="ChEBI" id="CHEBI:29105"/>
        <label>1</label>
    </ligand>
</feature>
<keyword evidence="6" id="KW-1185">Reference proteome</keyword>
<dbReference type="InterPro" id="IPR020043">
    <property type="entry name" value="Deacetylase_Atu3266-like"/>
</dbReference>
<proteinExistence type="predicted"/>
<feature type="modified residue" description="N6-carboxylysine" evidence="2">
    <location>
        <position position="151"/>
    </location>
</feature>
<accession>A0AAW5E8E1</accession>
<feature type="binding site" evidence="1">
    <location>
        <position position="59"/>
    </location>
    <ligand>
        <name>Zn(2+)</name>
        <dbReference type="ChEBI" id="CHEBI:29105"/>
        <label>1</label>
    </ligand>
</feature>
<comment type="caution">
    <text evidence="5">The sequence shown here is derived from an EMBL/GenBank/DDBJ whole genome shotgun (WGS) entry which is preliminary data.</text>
</comment>
<dbReference type="InterPro" id="IPR011059">
    <property type="entry name" value="Metal-dep_hydrolase_composite"/>
</dbReference>
<feature type="domain" description="Amidohydrolase-related" evidence="4">
    <location>
        <begin position="48"/>
        <end position="342"/>
    </location>
</feature>
<dbReference type="PANTHER" id="PTHR42717:SF1">
    <property type="entry name" value="IMIDAZOLONEPROPIONASE AND RELATED AMIDOHYDROLASES"/>
    <property type="match status" value="1"/>
</dbReference>
<dbReference type="InterPro" id="IPR047601">
    <property type="entry name" value="EF_0837-like"/>
</dbReference>
<gene>
    <name evidence="5" type="ORF">MJG50_20725</name>
</gene>
<feature type="binding site" evidence="1">
    <location>
        <position position="184"/>
    </location>
    <ligand>
        <name>Zn(2+)</name>
        <dbReference type="ChEBI" id="CHEBI:29105"/>
        <label>2</label>
    </ligand>
</feature>
<sequence length="366" mass="40368">MKMRQVLKNVALVNGEYKDIVFENGLIVEITTNYKGSARIVHIPNNCFVSPGWIDIHTHAFPKYPPYHARPDEIGFQTGVTTVVDAGTCGADHLEEFYNLALNSKTRVLAFLNISRIGLKEINELSNLENISLEAIEAAYEKFPDFIVGLKARMSASVVGNSGIKPLEMAKSIAKSLDLPVMVHIGRSPPKIEEILALLERGDIVTHCFNGKANKVITENGLPLQGLLDAINRGVALDIGHGTESFSFAVAKQAHKAKIRFDSISTDIYNENKKNGPVYDMATTLTKFLALGYPLPEIINAVTERPAELINRCELGHLKEGAVADFTFFKIIDKEIQLIDSYGNTISYPKYIKTCGVMIGGELIEF</sequence>
<evidence type="ECO:0000313" key="5">
    <source>
        <dbReference type="EMBL" id="MCH1627764.1"/>
    </source>
</evidence>
<feature type="binding site" evidence="1">
    <location>
        <position position="57"/>
    </location>
    <ligand>
        <name>Zn(2+)</name>
        <dbReference type="ChEBI" id="CHEBI:29105"/>
        <label>1</label>
    </ligand>
</feature>
<dbReference type="PIRSF" id="PIRSF039004">
    <property type="entry name" value="ADE_EF_0837"/>
    <property type="match status" value="1"/>
</dbReference>
<feature type="binding site" description="via carbamate group" evidence="1">
    <location>
        <position position="151"/>
    </location>
    <ligand>
        <name>Zn(2+)</name>
        <dbReference type="ChEBI" id="CHEBI:29105"/>
        <label>2</label>
    </ligand>
</feature>
<dbReference type="GO" id="GO:0019213">
    <property type="term" value="F:deacetylase activity"/>
    <property type="evidence" value="ECO:0007669"/>
    <property type="project" value="InterPro"/>
</dbReference>
<evidence type="ECO:0000259" key="4">
    <source>
        <dbReference type="Pfam" id="PF01979"/>
    </source>
</evidence>
<evidence type="ECO:0000256" key="1">
    <source>
        <dbReference type="PIRSR" id="PIRSR039004-1"/>
    </source>
</evidence>
<dbReference type="EMBL" id="JAKTTI010000053">
    <property type="protein sequence ID" value="MCH1627764.1"/>
    <property type="molecule type" value="Genomic_DNA"/>
</dbReference>
<reference evidence="5" key="1">
    <citation type="submission" date="2022-02" db="EMBL/GenBank/DDBJ databases">
        <title>Fredinandcohnia quinoae sp. nov. isolated from Chenopodium quinoa seeds.</title>
        <authorList>
            <person name="Saati-Santamaria Z."/>
            <person name="Flores-Felix J.D."/>
            <person name="Igual J.M."/>
            <person name="Velazquez E."/>
            <person name="Garcia-Fraile P."/>
            <person name="Martinez-Molina E."/>
        </authorList>
    </citation>
    <scope>NUCLEOTIDE SEQUENCE</scope>
    <source>
        <strain evidence="5">SECRCQ15</strain>
    </source>
</reference>
<dbReference type="NCBIfam" id="NF006689">
    <property type="entry name" value="PRK09237.1"/>
    <property type="match status" value="1"/>
</dbReference>
<keyword evidence="1" id="KW-0479">Metal-binding</keyword>
<evidence type="ECO:0000256" key="2">
    <source>
        <dbReference type="PIRSR" id="PIRSR039004-2"/>
    </source>
</evidence>
<keyword evidence="5" id="KW-0378">Hydrolase</keyword>
<feature type="binding site" description="via carbamate group" evidence="1">
    <location>
        <position position="151"/>
    </location>
    <ligand>
        <name>Zn(2+)</name>
        <dbReference type="ChEBI" id="CHEBI:29105"/>
        <label>1</label>
    </ligand>
</feature>
<feature type="site" description="Transition state stabilizer" evidence="3">
    <location>
        <position position="153"/>
    </location>
</feature>
<dbReference type="Gene3D" id="3.20.20.140">
    <property type="entry name" value="Metal-dependent hydrolases"/>
    <property type="match status" value="1"/>
</dbReference>
<evidence type="ECO:0000313" key="6">
    <source>
        <dbReference type="Proteomes" id="UP001431131"/>
    </source>
</evidence>
<dbReference type="EC" id="3.5.2.3" evidence="5"/>
<dbReference type="AlphaFoldDB" id="A0AAW5E8E1"/>
<evidence type="ECO:0000256" key="3">
    <source>
        <dbReference type="PIRSR" id="PIRSR039004-3"/>
    </source>
</evidence>
<dbReference type="NCBIfam" id="TIGR03583">
    <property type="entry name" value="EF_0837"/>
    <property type="match status" value="1"/>
</dbReference>